<evidence type="ECO:0000313" key="2">
    <source>
        <dbReference type="EMBL" id="SBT08379.1"/>
    </source>
</evidence>
<dbReference type="InterPro" id="IPR010982">
    <property type="entry name" value="Lambda_DNA-bd_dom_sf"/>
</dbReference>
<dbReference type="GO" id="GO:0003677">
    <property type="term" value="F:DNA binding"/>
    <property type="evidence" value="ECO:0007669"/>
    <property type="project" value="InterPro"/>
</dbReference>
<dbReference type="Proteomes" id="UP000199169">
    <property type="component" value="Unassembled WGS sequence"/>
</dbReference>
<sequence>MARKTETVEGGTGDVFRDLGFADAGERKLRVQLAMRLNDLIKDRKLTQTMVAEIFGIPQPHVSELHNFKLSRFSSERLLHFITLLDKDVEIVIRPKAANHTTGLVSVLVAA</sequence>
<organism evidence="2 3">
    <name type="scientific">Candidatus Accumulibacter aalborgensis</name>
    <dbReference type="NCBI Taxonomy" id="1860102"/>
    <lineage>
        <taxon>Bacteria</taxon>
        <taxon>Pseudomonadati</taxon>
        <taxon>Pseudomonadota</taxon>
        <taxon>Betaproteobacteria</taxon>
        <taxon>Candidatus Accumulibacter</taxon>
    </lineage>
</organism>
<dbReference type="SUPFAM" id="SSF47413">
    <property type="entry name" value="lambda repressor-like DNA-binding domains"/>
    <property type="match status" value="1"/>
</dbReference>
<dbReference type="Gene3D" id="1.10.260.40">
    <property type="entry name" value="lambda repressor-like DNA-binding domains"/>
    <property type="match status" value="1"/>
</dbReference>
<evidence type="ECO:0000259" key="1">
    <source>
        <dbReference type="Pfam" id="PF13744"/>
    </source>
</evidence>
<dbReference type="InterPro" id="IPR039554">
    <property type="entry name" value="HigA2-like_HTH"/>
</dbReference>
<dbReference type="RefSeq" id="WP_186408231.1">
    <property type="nucleotide sequence ID" value="NZ_FLQX01000135.1"/>
</dbReference>
<dbReference type="STRING" id="1860102.ACCAA_570004"/>
<reference evidence="3" key="1">
    <citation type="submission" date="2016-06" db="EMBL/GenBank/DDBJ databases">
        <authorList>
            <person name="McIlroy S.J."/>
            <person name="Karst S.M."/>
            <person name="Albertsen M."/>
        </authorList>
    </citation>
    <scope>NUCLEOTIDE SEQUENCE [LARGE SCALE GENOMIC DNA]</scope>
</reference>
<dbReference type="AlphaFoldDB" id="A0A1A8XTH0"/>
<gene>
    <name evidence="2" type="ORF">ACCAA_570004</name>
</gene>
<proteinExistence type="predicted"/>
<dbReference type="EMBL" id="FLQX01000135">
    <property type="protein sequence ID" value="SBT08379.1"/>
    <property type="molecule type" value="Genomic_DNA"/>
</dbReference>
<name>A0A1A8XTH0_9PROT</name>
<feature type="domain" description="HigA2-like helix-turn-helix" evidence="1">
    <location>
        <begin position="15"/>
        <end position="94"/>
    </location>
</feature>
<accession>A0A1A8XTH0</accession>
<dbReference type="Pfam" id="PF13744">
    <property type="entry name" value="HTH_37"/>
    <property type="match status" value="1"/>
</dbReference>
<protein>
    <submittedName>
        <fullName evidence="2">Transcriptional regulator</fullName>
    </submittedName>
</protein>
<evidence type="ECO:0000313" key="3">
    <source>
        <dbReference type="Proteomes" id="UP000199169"/>
    </source>
</evidence>
<keyword evidence="3" id="KW-1185">Reference proteome</keyword>